<proteinExistence type="predicted"/>
<feature type="region of interest" description="Disordered" evidence="1">
    <location>
        <begin position="216"/>
        <end position="235"/>
    </location>
</feature>
<name>A0A1I8FJ54_9PLAT</name>
<dbReference type="AlphaFoldDB" id="A0A1I8FJ54"/>
<sequence length="555" mass="60016">WPLICRSRRGWSALLGALRAESWCLNFCLGIAPPSSSCLPPPLLRDIYRGFRTPAASSQQAAAGNNIGLCTAGVRRESVNAAAGNRGFAAGCQARAEASGRDSATDPADSQLRPKLALSAELVCARASMPAQLLPALQDWPQAARQQQQPWLRAEHWARLLRLNLEMTVASEAANHRLEEDRFGQPSCPICSPACWLRLRQGKKKRGWRRLRHRMMMGSESSGTESEEEGRGRRQRIGPRGVWSLSLAACLAPLPLPPGPMLLQSLQSGRVSGLAGLLCELDAPQHAAALELPGADSQQPRPSRQLSRWLLACLAALFKAAGGSRASAWGPAGQHRLAAVDRRLAAAGRRRPERDCWSCLAAYAPGLLGGRGPAEAPRVRSPVRPRLPARPMAPSGWLRCARFSACWTALATSSSTVLAADCVPALAELAEDDSEEVEAAGPAAAGPTSSRRAGEPLELLPSCGAAVERKRKFNRAASSGQQKPAQLRVFVGGDSRQHCANWRSRRIFQKSHRQASSPCHPHPSLLYAILRTVLTRAIVNSNRPRRRRPSRTARS</sequence>
<reference evidence="4" key="1">
    <citation type="submission" date="2016-11" db="UniProtKB">
        <authorList>
            <consortium name="WormBaseParasite"/>
        </authorList>
    </citation>
    <scope>IDENTIFICATION</scope>
</reference>
<feature type="chain" id="PRO_5009318740" evidence="2">
    <location>
        <begin position="25"/>
        <end position="555"/>
    </location>
</feature>
<dbReference type="Proteomes" id="UP000095280">
    <property type="component" value="Unplaced"/>
</dbReference>
<evidence type="ECO:0000313" key="4">
    <source>
        <dbReference type="WBParaSite" id="maker-unitig_36160-snap-gene-0.1-mRNA-1"/>
    </source>
</evidence>
<evidence type="ECO:0000256" key="2">
    <source>
        <dbReference type="SAM" id="SignalP"/>
    </source>
</evidence>
<organism evidence="3 4">
    <name type="scientific">Macrostomum lignano</name>
    <dbReference type="NCBI Taxonomy" id="282301"/>
    <lineage>
        <taxon>Eukaryota</taxon>
        <taxon>Metazoa</taxon>
        <taxon>Spiralia</taxon>
        <taxon>Lophotrochozoa</taxon>
        <taxon>Platyhelminthes</taxon>
        <taxon>Rhabditophora</taxon>
        <taxon>Macrostomorpha</taxon>
        <taxon>Macrostomida</taxon>
        <taxon>Macrostomidae</taxon>
        <taxon>Macrostomum</taxon>
    </lineage>
</organism>
<evidence type="ECO:0000313" key="3">
    <source>
        <dbReference type="Proteomes" id="UP000095280"/>
    </source>
</evidence>
<protein>
    <submittedName>
        <fullName evidence="4">RING-type domain-containing protein</fullName>
    </submittedName>
</protein>
<keyword evidence="2" id="KW-0732">Signal</keyword>
<accession>A0A1I8FJ54</accession>
<keyword evidence="3" id="KW-1185">Reference proteome</keyword>
<dbReference type="WBParaSite" id="maker-unitig_36160-snap-gene-0.1-mRNA-1">
    <property type="protein sequence ID" value="maker-unitig_36160-snap-gene-0.1-mRNA-1"/>
    <property type="gene ID" value="maker-unitig_36160-snap-gene-0.1"/>
</dbReference>
<feature type="signal peptide" evidence="2">
    <location>
        <begin position="1"/>
        <end position="24"/>
    </location>
</feature>
<feature type="region of interest" description="Disordered" evidence="1">
    <location>
        <begin position="433"/>
        <end position="455"/>
    </location>
</feature>
<evidence type="ECO:0000256" key="1">
    <source>
        <dbReference type="SAM" id="MobiDB-lite"/>
    </source>
</evidence>